<protein>
    <recommendedName>
        <fullName evidence="3">F-box domain-containing protein</fullName>
    </recommendedName>
</protein>
<dbReference type="Gene3D" id="3.80.10.10">
    <property type="entry name" value="Ribonuclease Inhibitor"/>
    <property type="match status" value="1"/>
</dbReference>
<gene>
    <name evidence="1" type="ORF">CVT26_008229</name>
</gene>
<evidence type="ECO:0008006" key="3">
    <source>
        <dbReference type="Google" id="ProtNLM"/>
    </source>
</evidence>
<dbReference type="InParanoid" id="A0A409XX79"/>
<evidence type="ECO:0000313" key="1">
    <source>
        <dbReference type="EMBL" id="PPQ95384.1"/>
    </source>
</evidence>
<reference evidence="1 2" key="1">
    <citation type="journal article" date="2018" name="Evol. Lett.">
        <title>Horizontal gene cluster transfer increased hallucinogenic mushroom diversity.</title>
        <authorList>
            <person name="Reynolds H.T."/>
            <person name="Vijayakumar V."/>
            <person name="Gluck-Thaler E."/>
            <person name="Korotkin H.B."/>
            <person name="Matheny P.B."/>
            <person name="Slot J.C."/>
        </authorList>
    </citation>
    <scope>NUCLEOTIDE SEQUENCE [LARGE SCALE GENOMIC DNA]</scope>
    <source>
        <strain evidence="1 2">SRW20</strain>
    </source>
</reference>
<dbReference type="Proteomes" id="UP000284706">
    <property type="component" value="Unassembled WGS sequence"/>
</dbReference>
<proteinExistence type="predicted"/>
<accession>A0A409XX79</accession>
<dbReference type="InterPro" id="IPR032675">
    <property type="entry name" value="LRR_dom_sf"/>
</dbReference>
<keyword evidence="2" id="KW-1185">Reference proteome</keyword>
<evidence type="ECO:0000313" key="2">
    <source>
        <dbReference type="Proteomes" id="UP000284706"/>
    </source>
</evidence>
<comment type="caution">
    <text evidence="1">The sequence shown here is derived from an EMBL/GenBank/DDBJ whole genome shotgun (WGS) entry which is preliminary data.</text>
</comment>
<dbReference type="AlphaFoldDB" id="A0A409XX79"/>
<dbReference type="EMBL" id="NHYE01001428">
    <property type="protein sequence ID" value="PPQ95384.1"/>
    <property type="molecule type" value="Genomic_DNA"/>
</dbReference>
<dbReference type="OrthoDB" id="3045496at2759"/>
<sequence length="456" mass="52092">MPLSTTQITKPAISMKRQVSDDHSEGWSRAEEAPCRIIEGCVCIEICRNERNNHFAPSPSEIKDFLLEHELLPVQISFTEQSLDADAPKNLDRALLKAYFDLFLDLHPRWKTARFWAPYVPWESFEDKFPPAPLLESVVLEGPSDFDIPAVGKMISVCWHISRKFRKFELIQHNEGTTFSGVPNNPCPPLPIAAVTTLRLDCKIIVRYCCDILAAARNLKECSFSNVAASDGCVNVPFESRSLRTLKIGVNFEDHDEGSPTYLWKLFEFLRAPTLRHLSIKCDDFWSTEHFTAFIRRSMCCIEALDFFMVAMTEAELIQTLKYTPFLRILKIHGDLSKGPQPVMDEMMSSLTRCPENVDLLCPRLEMFAINEDAVACLQDGVISTMLSSRVRTPCIEYFWFEARHDNEQHKLDIEILSRMTDERETLENVVIGISADSQDAWDMAVEQKLAEKALQ</sequence>
<organism evidence="1 2">
    <name type="scientific">Gymnopilus dilepis</name>
    <dbReference type="NCBI Taxonomy" id="231916"/>
    <lineage>
        <taxon>Eukaryota</taxon>
        <taxon>Fungi</taxon>
        <taxon>Dikarya</taxon>
        <taxon>Basidiomycota</taxon>
        <taxon>Agaricomycotina</taxon>
        <taxon>Agaricomycetes</taxon>
        <taxon>Agaricomycetidae</taxon>
        <taxon>Agaricales</taxon>
        <taxon>Agaricineae</taxon>
        <taxon>Hymenogastraceae</taxon>
        <taxon>Gymnopilus</taxon>
    </lineage>
</organism>
<name>A0A409XX79_9AGAR</name>